<dbReference type="Gene3D" id="3.30.470.20">
    <property type="entry name" value="ATP-grasp fold, B domain"/>
    <property type="match status" value="1"/>
</dbReference>
<keyword evidence="1" id="KW-0067">ATP-binding</keyword>
<keyword evidence="4" id="KW-1185">Reference proteome</keyword>
<dbReference type="Gene3D" id="3.40.50.20">
    <property type="match status" value="1"/>
</dbReference>
<reference evidence="3" key="1">
    <citation type="submission" date="2021-12" db="EMBL/GenBank/DDBJ databases">
        <authorList>
            <person name="Rodrigo-Torres L."/>
            <person name="Arahal R. D."/>
            <person name="Lucena T."/>
        </authorList>
    </citation>
    <scope>NUCLEOTIDE SEQUENCE</scope>
    <source>
        <strain evidence="3">CECT 8419</strain>
    </source>
</reference>
<dbReference type="Pfam" id="PF02955">
    <property type="entry name" value="GSH-S_ATP"/>
    <property type="match status" value="1"/>
</dbReference>
<evidence type="ECO:0000259" key="2">
    <source>
        <dbReference type="PROSITE" id="PS50975"/>
    </source>
</evidence>
<proteinExistence type="predicted"/>
<keyword evidence="3" id="KW-0436">Ligase</keyword>
<evidence type="ECO:0000256" key="1">
    <source>
        <dbReference type="PROSITE-ProRule" id="PRU00409"/>
    </source>
</evidence>
<dbReference type="InterPro" id="IPR004218">
    <property type="entry name" value="GSHS_ATP-bd"/>
</dbReference>
<evidence type="ECO:0000313" key="4">
    <source>
        <dbReference type="Proteomes" id="UP000837803"/>
    </source>
</evidence>
<comment type="caution">
    <text evidence="3">The sequence shown here is derived from an EMBL/GenBank/DDBJ whole genome shotgun (WGS) entry which is preliminary data.</text>
</comment>
<dbReference type="GO" id="GO:0004363">
    <property type="term" value="F:glutathione synthase activity"/>
    <property type="evidence" value="ECO:0007669"/>
    <property type="project" value="UniProtKB-EC"/>
</dbReference>
<gene>
    <name evidence="3" type="primary">gshB_1</name>
    <name evidence="3" type="ORF">LEM8419_00369</name>
</gene>
<keyword evidence="1" id="KW-0547">Nucleotide-binding</keyword>
<dbReference type="PANTHER" id="PTHR21621:SF4">
    <property type="entry name" value="GLUTATHIONE SYNTHETASE"/>
    <property type="match status" value="1"/>
</dbReference>
<dbReference type="PROSITE" id="PS50975">
    <property type="entry name" value="ATP_GRASP"/>
    <property type="match status" value="1"/>
</dbReference>
<organism evidence="3 4">
    <name type="scientific">Neolewinella maritima</name>
    <dbReference type="NCBI Taxonomy" id="1383882"/>
    <lineage>
        <taxon>Bacteria</taxon>
        <taxon>Pseudomonadati</taxon>
        <taxon>Bacteroidota</taxon>
        <taxon>Saprospiria</taxon>
        <taxon>Saprospirales</taxon>
        <taxon>Lewinellaceae</taxon>
        <taxon>Neolewinella</taxon>
    </lineage>
</organism>
<dbReference type="PANTHER" id="PTHR21621">
    <property type="entry name" value="RIBOSOMAL PROTEIN S6 MODIFICATION PROTEIN"/>
    <property type="match status" value="1"/>
</dbReference>
<protein>
    <submittedName>
        <fullName evidence="3">Glutathione synthetase</fullName>
        <ecNumber evidence="3">6.3.2.3</ecNumber>
    </submittedName>
</protein>
<feature type="domain" description="ATP-grasp" evidence="2">
    <location>
        <begin position="132"/>
        <end position="313"/>
    </location>
</feature>
<dbReference type="EMBL" id="CAKLPZ010000001">
    <property type="protein sequence ID" value="CAH0999074.1"/>
    <property type="molecule type" value="Genomic_DNA"/>
</dbReference>
<sequence length="319" mass="34965">MSALSFLVLTDHSGHSDQNSVYSLVSTLAADPRCKYVDIASRGNPKNAPFFQGARTQVQGFRVKGKLQFQPSGRQFLEDTHPLDPQAYDVIWLRLPHPVSAVFFDALADYNSGADAPLCINNPEGIEVTGDKSFLLNFPEWTPPIRLVRNAEEAREYARHFPLVLKPLRAYGGNGILRVNGPEDVTGADFSTPYLAMKFLQNVSQGDKRILVVNGKILAASLRLPAPGQWLCNVAQGGKSIGAEVAPEEHAMIEAIAPELLRRGICFCGVDTLVADDGRRVLSELNTLSIGGFPQAEAQTGRPILQQTIDELFSYCYDH</sequence>
<dbReference type="InterPro" id="IPR011761">
    <property type="entry name" value="ATP-grasp"/>
</dbReference>
<name>A0ABM9AX92_9BACT</name>
<accession>A0ABM9AX92</accession>
<dbReference type="InterPro" id="IPR013815">
    <property type="entry name" value="ATP_grasp_subdomain_1"/>
</dbReference>
<dbReference type="EC" id="6.3.2.3" evidence="3"/>
<dbReference type="Gene3D" id="3.30.1490.20">
    <property type="entry name" value="ATP-grasp fold, A domain"/>
    <property type="match status" value="1"/>
</dbReference>
<dbReference type="Proteomes" id="UP000837803">
    <property type="component" value="Unassembled WGS sequence"/>
</dbReference>
<dbReference type="SUPFAM" id="SSF56059">
    <property type="entry name" value="Glutathione synthetase ATP-binding domain-like"/>
    <property type="match status" value="1"/>
</dbReference>
<evidence type="ECO:0000313" key="3">
    <source>
        <dbReference type="EMBL" id="CAH0999074.1"/>
    </source>
</evidence>
<dbReference type="RefSeq" id="WP_238749271.1">
    <property type="nucleotide sequence ID" value="NZ_CAKLPZ010000001.1"/>
</dbReference>